<dbReference type="InterPro" id="IPR037365">
    <property type="entry name" value="Slowmo/Ups"/>
</dbReference>
<dbReference type="GO" id="GO:0005758">
    <property type="term" value="C:mitochondrial intermembrane space"/>
    <property type="evidence" value="ECO:0007669"/>
    <property type="project" value="InterPro"/>
</dbReference>
<dbReference type="OrthoDB" id="407630at2759"/>
<accession>A0A3S1B1B6</accession>
<dbReference type="AlphaFoldDB" id="A0A3S1B1B6"/>
<evidence type="ECO:0000259" key="1">
    <source>
        <dbReference type="PROSITE" id="PS50904"/>
    </source>
</evidence>
<feature type="domain" description="PRELI/MSF1" evidence="1">
    <location>
        <begin position="2"/>
        <end position="175"/>
    </location>
</feature>
<dbReference type="EMBL" id="RQTK01001054">
    <property type="protein sequence ID" value="RUS72552.1"/>
    <property type="molecule type" value="Genomic_DNA"/>
</dbReference>
<proteinExistence type="predicted"/>
<protein>
    <recommendedName>
        <fullName evidence="1">PRELI/MSF1 domain-containing protein</fullName>
    </recommendedName>
</protein>
<evidence type="ECO:0000313" key="3">
    <source>
        <dbReference type="Proteomes" id="UP000271974"/>
    </source>
</evidence>
<dbReference type="PANTHER" id="PTHR11158">
    <property type="entry name" value="MSF1/PX19 RELATED"/>
    <property type="match status" value="1"/>
</dbReference>
<name>A0A3S1B1B6_ELYCH</name>
<comment type="caution">
    <text evidence="2">The sequence shown here is derived from an EMBL/GenBank/DDBJ whole genome shotgun (WGS) entry which is preliminary data.</text>
</comment>
<dbReference type="InterPro" id="IPR006797">
    <property type="entry name" value="PRELI/MSF1_dom"/>
</dbReference>
<dbReference type="Proteomes" id="UP000271974">
    <property type="component" value="Unassembled WGS sequence"/>
</dbReference>
<sequence>MVVTIDFQHVFKHPLQLVVETHLTKYPNAKDKWVFKVETLERKIDLSKGVDYRRRWAFCENILPNILRQVSALNVKELILEEEAWLNIRSGHLQLKSRNITWASYARMSEESKFARADDNPNWTVFKQHGQIDINNFGPLTHLLEMFASKIINYGVQKTVRIMEELLTERAGKSDS</sequence>
<evidence type="ECO:0000313" key="2">
    <source>
        <dbReference type="EMBL" id="RUS72552.1"/>
    </source>
</evidence>
<reference evidence="2 3" key="1">
    <citation type="submission" date="2019-01" db="EMBL/GenBank/DDBJ databases">
        <title>A draft genome assembly of the solar-powered sea slug Elysia chlorotica.</title>
        <authorList>
            <person name="Cai H."/>
            <person name="Li Q."/>
            <person name="Fang X."/>
            <person name="Li J."/>
            <person name="Curtis N.E."/>
            <person name="Altenburger A."/>
            <person name="Shibata T."/>
            <person name="Feng M."/>
            <person name="Maeda T."/>
            <person name="Schwartz J.A."/>
            <person name="Shigenobu S."/>
            <person name="Lundholm N."/>
            <person name="Nishiyama T."/>
            <person name="Yang H."/>
            <person name="Hasebe M."/>
            <person name="Li S."/>
            <person name="Pierce S.K."/>
            <person name="Wang J."/>
        </authorList>
    </citation>
    <scope>NUCLEOTIDE SEQUENCE [LARGE SCALE GENOMIC DNA]</scope>
    <source>
        <strain evidence="2">EC2010</strain>
        <tissue evidence="2">Whole organism of an adult</tissue>
    </source>
</reference>
<dbReference type="Pfam" id="PF04707">
    <property type="entry name" value="PRELI"/>
    <property type="match status" value="1"/>
</dbReference>
<keyword evidence="3" id="KW-1185">Reference proteome</keyword>
<dbReference type="PROSITE" id="PS50904">
    <property type="entry name" value="PRELI_MSF1"/>
    <property type="match status" value="1"/>
</dbReference>
<organism evidence="2 3">
    <name type="scientific">Elysia chlorotica</name>
    <name type="common">Eastern emerald elysia</name>
    <name type="synonym">Sea slug</name>
    <dbReference type="NCBI Taxonomy" id="188477"/>
    <lineage>
        <taxon>Eukaryota</taxon>
        <taxon>Metazoa</taxon>
        <taxon>Spiralia</taxon>
        <taxon>Lophotrochozoa</taxon>
        <taxon>Mollusca</taxon>
        <taxon>Gastropoda</taxon>
        <taxon>Heterobranchia</taxon>
        <taxon>Euthyneura</taxon>
        <taxon>Panpulmonata</taxon>
        <taxon>Sacoglossa</taxon>
        <taxon>Placobranchoidea</taxon>
        <taxon>Plakobranchidae</taxon>
        <taxon>Elysia</taxon>
    </lineage>
</organism>
<gene>
    <name evidence="2" type="ORF">EGW08_019689</name>
</gene>